<evidence type="ECO:0000313" key="3">
    <source>
        <dbReference type="EMBL" id="NAW64518.1"/>
    </source>
</evidence>
<feature type="transmembrane region" description="Helical" evidence="2">
    <location>
        <begin position="142"/>
        <end position="160"/>
    </location>
</feature>
<keyword evidence="2" id="KW-1133">Transmembrane helix</keyword>
<feature type="region of interest" description="Disordered" evidence="1">
    <location>
        <begin position="1"/>
        <end position="20"/>
    </location>
</feature>
<dbReference type="EMBL" id="WXWW01000078">
    <property type="protein sequence ID" value="NAW64518.1"/>
    <property type="molecule type" value="Genomic_DNA"/>
</dbReference>
<comment type="caution">
    <text evidence="3">The sequence shown here is derived from an EMBL/GenBank/DDBJ whole genome shotgun (WGS) entry which is preliminary data.</text>
</comment>
<keyword evidence="2" id="KW-0812">Transmembrane</keyword>
<protein>
    <submittedName>
        <fullName evidence="3">Chemotaxis protein</fullName>
    </submittedName>
</protein>
<evidence type="ECO:0000313" key="4">
    <source>
        <dbReference type="Proteomes" id="UP000465712"/>
    </source>
</evidence>
<evidence type="ECO:0000256" key="2">
    <source>
        <dbReference type="SAM" id="Phobius"/>
    </source>
</evidence>
<proteinExistence type="predicted"/>
<keyword evidence="2" id="KW-0472">Membrane</keyword>
<dbReference type="Proteomes" id="UP000465712">
    <property type="component" value="Unassembled WGS sequence"/>
</dbReference>
<feature type="compositionally biased region" description="Polar residues" evidence="1">
    <location>
        <begin position="7"/>
        <end position="20"/>
    </location>
</feature>
<organism evidence="3 4">
    <name type="scientific">Photobacterium halotolerans</name>
    <dbReference type="NCBI Taxonomy" id="265726"/>
    <lineage>
        <taxon>Bacteria</taxon>
        <taxon>Pseudomonadati</taxon>
        <taxon>Pseudomonadota</taxon>
        <taxon>Gammaproteobacteria</taxon>
        <taxon>Vibrionales</taxon>
        <taxon>Vibrionaceae</taxon>
        <taxon>Photobacterium</taxon>
    </lineage>
</organism>
<name>A0A7X5ARP6_9GAMM</name>
<evidence type="ECO:0000256" key="1">
    <source>
        <dbReference type="SAM" id="MobiDB-lite"/>
    </source>
</evidence>
<gene>
    <name evidence="3" type="ORF">CAG72_04740</name>
</gene>
<reference evidence="3 4" key="1">
    <citation type="submission" date="2017-05" db="EMBL/GenBank/DDBJ databases">
        <title>High clonality and local adaptation shapes Vibrionaceae linages within an endangered oasis.</title>
        <authorList>
            <person name="Vazquez-Rosas-Landa M."/>
        </authorList>
    </citation>
    <scope>NUCLEOTIDE SEQUENCE [LARGE SCALE GENOMIC DNA]</scope>
    <source>
        <strain evidence="3 4">P46_P4S1P180</strain>
    </source>
</reference>
<accession>A0A7X5ARP6</accession>
<sequence>MGKSKSKSAQNTTNVSGQNAIQGDNLGVAISGINNSTVNATMTDHGAIKAATELAENSVESAFDFGESALGFGEAALDSNTDIAKTAMNKLSESNGENLQMLAALSGNQAEQNTKNLSTVMELAKLKADGGQTEVAGDMKTVAIVASIAGLGMMALFFMMRE</sequence>
<dbReference type="AlphaFoldDB" id="A0A7X5ARP6"/>
<dbReference type="RefSeq" id="WP_161443261.1">
    <property type="nucleotide sequence ID" value="NZ_WXWW01000078.1"/>
</dbReference>